<proteinExistence type="predicted"/>
<dbReference type="AlphaFoldDB" id="A0A0J8V9D5"/>
<sequence>MLVPDKNRLDYGEQLIAPEGYELTHAIATTYSLDLNTLLTVPIAMCFGHTLEGSVEHMRIALLEALGMLGDKLTVFYQQGNIKLPDKYNSLFGLLESSLIPVVPNAGESNSEFSSFHPKLWLLRFESPDETQNVKYRLIVLSRNLTFDRSWDLSAVINGESRGKRKPANRQLIDFFDELYRGSSTLSFDEVIDPEELIRVHWDKPDNITELGFLSTVFDDGNKRQHPIRLEHGNQAMLAVSPFIRGGGKVGALDWLSTFAPDDQRYLFSRKEELDMAGEKALDGWYCYALNEPLVDAEENEEMDQSPFVENDLNLHAKLLVVDENDSTTSWHLGSANTTQAAMGDETKNPRNSEFMLRLTGSKDHIGVHSLIKQWVNERGTGLFTKHEFSELEQIEEEDSERVLRLLEFSLIKADWKLEVDANGDDEYQLTLNGTQVDIPANFEVKVSTLSASQPRPLSREVIWDGLNPSQISALIHFEISEKDSVVKNLVVQAEIIFNCKLDRGKAITNELLENRSQFMSYIAMLLHIDPSKQDLMNNTGKGGGEGAGGVFFTKDSVIYEKLMRAAALSPDLLERIDRLQAQVDENIIPDEFKTLWGVFSSFVPSK</sequence>
<dbReference type="CDD" id="cd09176">
    <property type="entry name" value="PLDc_unchar6"/>
    <property type="match status" value="1"/>
</dbReference>
<dbReference type="STRING" id="680026.AB733_14045"/>
<dbReference type="PROSITE" id="PS50035">
    <property type="entry name" value="PLD"/>
    <property type="match status" value="1"/>
</dbReference>
<comment type="caution">
    <text evidence="2">The sequence shown here is derived from an EMBL/GenBank/DDBJ whole genome shotgun (WGS) entry which is preliminary data.</text>
</comment>
<dbReference type="Proteomes" id="UP000240481">
    <property type="component" value="Unassembled WGS sequence"/>
</dbReference>
<organism evidence="2 3">
    <name type="scientific">Photobacterium swingsii</name>
    <dbReference type="NCBI Taxonomy" id="680026"/>
    <lineage>
        <taxon>Bacteria</taxon>
        <taxon>Pseudomonadati</taxon>
        <taxon>Pseudomonadota</taxon>
        <taxon>Gammaproteobacteria</taxon>
        <taxon>Vibrionales</taxon>
        <taxon>Vibrionaceae</taxon>
        <taxon>Photobacterium</taxon>
    </lineage>
</organism>
<evidence type="ECO:0000313" key="2">
    <source>
        <dbReference type="EMBL" id="PSW22966.1"/>
    </source>
</evidence>
<protein>
    <recommendedName>
        <fullName evidence="1">PLD phosphodiesterase domain-containing protein</fullName>
    </recommendedName>
</protein>
<feature type="domain" description="PLD phosphodiesterase" evidence="1">
    <location>
        <begin position="311"/>
        <end position="342"/>
    </location>
</feature>
<dbReference type="InterPro" id="IPR001736">
    <property type="entry name" value="PLipase_D/transphosphatidylase"/>
</dbReference>
<keyword evidence="3" id="KW-1185">Reference proteome</keyword>
<dbReference type="InterPro" id="IPR059166">
    <property type="entry name" value="PLD-like_cat"/>
</dbReference>
<accession>A0A0J8V9D5</accession>
<evidence type="ECO:0000259" key="1">
    <source>
        <dbReference type="PROSITE" id="PS50035"/>
    </source>
</evidence>
<evidence type="ECO:0000313" key="3">
    <source>
        <dbReference type="Proteomes" id="UP000240481"/>
    </source>
</evidence>
<gene>
    <name evidence="2" type="ORF">C9I94_17440</name>
</gene>
<dbReference type="RefSeq" id="WP_048899332.1">
    <property type="nucleotide sequence ID" value="NZ_AP024853.1"/>
</dbReference>
<dbReference type="GO" id="GO:0006793">
    <property type="term" value="P:phosphorus metabolic process"/>
    <property type="evidence" value="ECO:0007669"/>
    <property type="project" value="UniProtKB-ARBA"/>
</dbReference>
<dbReference type="EMBL" id="PYLZ01000010">
    <property type="protein sequence ID" value="PSW22966.1"/>
    <property type="molecule type" value="Genomic_DNA"/>
</dbReference>
<reference evidence="2 3" key="1">
    <citation type="submission" date="2018-01" db="EMBL/GenBank/DDBJ databases">
        <title>Whole genome sequencing of Histamine producing bacteria.</title>
        <authorList>
            <person name="Butler K."/>
        </authorList>
    </citation>
    <scope>NUCLEOTIDE SEQUENCE [LARGE SCALE GENOMIC DNA]</scope>
    <source>
        <strain evidence="2 3">DSM 24669</strain>
    </source>
</reference>
<dbReference type="OrthoDB" id="369674at2"/>
<dbReference type="GO" id="GO:0003824">
    <property type="term" value="F:catalytic activity"/>
    <property type="evidence" value="ECO:0007669"/>
    <property type="project" value="InterPro"/>
</dbReference>
<name>A0A0J8V9D5_9GAMM</name>